<dbReference type="Proteomes" id="UP000005446">
    <property type="component" value="Unassembled WGS sequence"/>
</dbReference>
<dbReference type="EMBL" id="AGUE01000020">
    <property type="protein sequence ID" value="EHL02768.1"/>
    <property type="molecule type" value="Genomic_DNA"/>
</dbReference>
<dbReference type="InParanoid" id="H0EFL0"/>
<protein>
    <submittedName>
        <fullName evidence="2">Uncharacterized protein</fullName>
    </submittedName>
</protein>
<evidence type="ECO:0000313" key="2">
    <source>
        <dbReference type="EMBL" id="EHL02768.1"/>
    </source>
</evidence>
<keyword evidence="3" id="KW-1185">Reference proteome</keyword>
<evidence type="ECO:0000256" key="1">
    <source>
        <dbReference type="SAM" id="MobiDB-lite"/>
    </source>
</evidence>
<accession>H0EFL0</accession>
<proteinExistence type="predicted"/>
<sequence>MSQAVSSNVVTDRDQNNMDNSQMDADGGMSETAGEPTTRTPALDQTMSSTRVPVDGKTSTEVTITPGMKLEVKLEDLFADEESDEEFPSSHNQDIMASSPPEASLSPVGTL</sequence>
<feature type="compositionally biased region" description="Polar residues" evidence="1">
    <location>
        <begin position="35"/>
        <end position="60"/>
    </location>
</feature>
<organism evidence="2 3">
    <name type="scientific">Glarea lozoyensis (strain ATCC 74030 / MF5533)</name>
    <dbReference type="NCBI Taxonomy" id="1104152"/>
    <lineage>
        <taxon>Eukaryota</taxon>
        <taxon>Fungi</taxon>
        <taxon>Dikarya</taxon>
        <taxon>Ascomycota</taxon>
        <taxon>Pezizomycotina</taxon>
        <taxon>Leotiomycetes</taxon>
        <taxon>Helotiales</taxon>
        <taxon>Helotiaceae</taxon>
        <taxon>Glarea</taxon>
    </lineage>
</organism>
<feature type="region of interest" description="Disordered" evidence="1">
    <location>
        <begin position="1"/>
        <end position="60"/>
    </location>
</feature>
<dbReference type="HOGENOM" id="CLU_2158683_0_0_1"/>
<name>H0EFL0_GLAL7</name>
<dbReference type="AlphaFoldDB" id="H0EFL0"/>
<feature type="compositionally biased region" description="Polar residues" evidence="1">
    <location>
        <begin position="1"/>
        <end position="10"/>
    </location>
</feature>
<gene>
    <name evidence="2" type="ORF">M7I_1286</name>
</gene>
<comment type="caution">
    <text evidence="2">The sequence shown here is derived from an EMBL/GenBank/DDBJ whole genome shotgun (WGS) entry which is preliminary data.</text>
</comment>
<feature type="region of interest" description="Disordered" evidence="1">
    <location>
        <begin position="78"/>
        <end position="111"/>
    </location>
</feature>
<evidence type="ECO:0000313" key="3">
    <source>
        <dbReference type="Proteomes" id="UP000005446"/>
    </source>
</evidence>
<reference evidence="2 3" key="1">
    <citation type="journal article" date="2012" name="Eukaryot. Cell">
        <title>Genome sequence of the fungus Glarea lozoyensis: the first genome sequence of a species from the Helotiaceae family.</title>
        <authorList>
            <person name="Youssar L."/>
            <person name="Gruening B.A."/>
            <person name="Erxleben A."/>
            <person name="Guenther S."/>
            <person name="Huettel W."/>
        </authorList>
    </citation>
    <scope>NUCLEOTIDE SEQUENCE [LARGE SCALE GENOMIC DNA]</scope>
    <source>
        <strain evidence="3">ATCC 74030 / MF5533</strain>
    </source>
</reference>
<feature type="compositionally biased region" description="Acidic residues" evidence="1">
    <location>
        <begin position="78"/>
        <end position="87"/>
    </location>
</feature>